<gene>
    <name evidence="2" type="ORF">CPB84DRAFT_1798059</name>
</gene>
<accession>A0A9P5NAH1</accession>
<dbReference type="OrthoDB" id="3058140at2759"/>
<keyword evidence="3" id="KW-1185">Reference proteome</keyword>
<reference evidence="2" key="1">
    <citation type="submission" date="2020-11" db="EMBL/GenBank/DDBJ databases">
        <authorList>
            <consortium name="DOE Joint Genome Institute"/>
            <person name="Ahrendt S."/>
            <person name="Riley R."/>
            <person name="Andreopoulos W."/>
            <person name="LaButti K."/>
            <person name="Pangilinan J."/>
            <person name="Ruiz-duenas F.J."/>
            <person name="Barrasa J.M."/>
            <person name="Sanchez-Garcia M."/>
            <person name="Camarero S."/>
            <person name="Miyauchi S."/>
            <person name="Serrano A."/>
            <person name="Linde D."/>
            <person name="Babiker R."/>
            <person name="Drula E."/>
            <person name="Ayuso-Fernandez I."/>
            <person name="Pacheco R."/>
            <person name="Padilla G."/>
            <person name="Ferreira P."/>
            <person name="Barriuso J."/>
            <person name="Kellner H."/>
            <person name="Castanera R."/>
            <person name="Alfaro M."/>
            <person name="Ramirez L."/>
            <person name="Pisabarro A.G."/>
            <person name="Kuo A."/>
            <person name="Tritt A."/>
            <person name="Lipzen A."/>
            <person name="He G."/>
            <person name="Yan M."/>
            <person name="Ng V."/>
            <person name="Cullen D."/>
            <person name="Martin F."/>
            <person name="Rosso M.-N."/>
            <person name="Henrissat B."/>
            <person name="Hibbett D."/>
            <person name="Martinez A.T."/>
            <person name="Grigoriev I.V."/>
        </authorList>
    </citation>
    <scope>NUCLEOTIDE SEQUENCE</scope>
    <source>
        <strain evidence="2">AH 44721</strain>
    </source>
</reference>
<name>A0A9P5NAH1_GYMJU</name>
<evidence type="ECO:0000256" key="1">
    <source>
        <dbReference type="SAM" id="SignalP"/>
    </source>
</evidence>
<dbReference type="AlphaFoldDB" id="A0A9P5NAH1"/>
<protein>
    <submittedName>
        <fullName evidence="2">Uncharacterized protein</fullName>
    </submittedName>
</protein>
<keyword evidence="1" id="KW-0732">Signal</keyword>
<sequence length="302" mass="32810">MPSMFRAGLVSLFLFLTLVGLAASVPLSERPYSSVIARHENDLAARSIANLFSRELDFENSIFPKRDSALIFDRDVGLGYDEHAKRSYGFIRRRNELSDSISASVFYQREGSETHTLYRRRSIFTKIRDAFRHAFHKIGQGFKKFGQAVKKGFQKAGHAIKTGFQKFGQKVKTGFQKFGQKVKQGFKKVGKVLKKGFQKVGHFLKTTGAKIAKFGLKVVAAVASVASKVVKFIPGIGQGLSIAAKGLAKGADIASNKIHASLGKKLDKAMHGMDYVISPIGTAAKAAGKKVGAGAVVADLLT</sequence>
<feature type="signal peptide" evidence="1">
    <location>
        <begin position="1"/>
        <end position="24"/>
    </location>
</feature>
<proteinExistence type="predicted"/>
<evidence type="ECO:0000313" key="3">
    <source>
        <dbReference type="Proteomes" id="UP000724874"/>
    </source>
</evidence>
<dbReference type="EMBL" id="JADNYJ010000224">
    <property type="protein sequence ID" value="KAF8873977.1"/>
    <property type="molecule type" value="Genomic_DNA"/>
</dbReference>
<organism evidence="2 3">
    <name type="scientific">Gymnopilus junonius</name>
    <name type="common">Spectacular rustgill mushroom</name>
    <name type="synonym">Gymnopilus spectabilis subsp. junonius</name>
    <dbReference type="NCBI Taxonomy" id="109634"/>
    <lineage>
        <taxon>Eukaryota</taxon>
        <taxon>Fungi</taxon>
        <taxon>Dikarya</taxon>
        <taxon>Basidiomycota</taxon>
        <taxon>Agaricomycotina</taxon>
        <taxon>Agaricomycetes</taxon>
        <taxon>Agaricomycetidae</taxon>
        <taxon>Agaricales</taxon>
        <taxon>Agaricineae</taxon>
        <taxon>Hymenogastraceae</taxon>
        <taxon>Gymnopilus</taxon>
    </lineage>
</organism>
<feature type="chain" id="PRO_5040266556" evidence="1">
    <location>
        <begin position="25"/>
        <end position="302"/>
    </location>
</feature>
<dbReference type="Gene3D" id="1.10.287.700">
    <property type="entry name" value="Helix hairpin bin"/>
    <property type="match status" value="1"/>
</dbReference>
<evidence type="ECO:0000313" key="2">
    <source>
        <dbReference type="EMBL" id="KAF8873977.1"/>
    </source>
</evidence>
<comment type="caution">
    <text evidence="2">The sequence shown here is derived from an EMBL/GenBank/DDBJ whole genome shotgun (WGS) entry which is preliminary data.</text>
</comment>
<dbReference type="Proteomes" id="UP000724874">
    <property type="component" value="Unassembled WGS sequence"/>
</dbReference>